<evidence type="ECO:0000313" key="10">
    <source>
        <dbReference type="Proteomes" id="UP001569963"/>
    </source>
</evidence>
<evidence type="ECO:0000256" key="8">
    <source>
        <dbReference type="SAM" id="Phobius"/>
    </source>
</evidence>
<keyword evidence="6 8" id="KW-0472">Membrane</keyword>
<dbReference type="EMBL" id="JAXCEI010000010">
    <property type="protein sequence ID" value="MFA1541935.1"/>
    <property type="molecule type" value="Genomic_DNA"/>
</dbReference>
<dbReference type="PANTHER" id="PTHR10464">
    <property type="entry name" value="UREA TRANSPORTER"/>
    <property type="match status" value="1"/>
</dbReference>
<gene>
    <name evidence="9" type="ORF">SM611_23640</name>
</gene>
<comment type="subcellular location">
    <subcellularLocation>
        <location evidence="1">Cell membrane</location>
        <topology evidence="1">Multi-pass membrane protein</topology>
    </subcellularLocation>
</comment>
<evidence type="ECO:0000256" key="3">
    <source>
        <dbReference type="ARBA" id="ARBA00022475"/>
    </source>
</evidence>
<reference evidence="9 10" key="1">
    <citation type="submission" date="2023-11" db="EMBL/GenBank/DDBJ databases">
        <title>Actinomadura monticuli sp. nov., isolated from volcanic ash.</title>
        <authorList>
            <person name="Lee S.D."/>
            <person name="Yang H."/>
            <person name="Kim I.S."/>
        </authorList>
    </citation>
    <scope>NUCLEOTIDE SEQUENCE [LARGE SCALE GENOMIC DNA]</scope>
    <source>
        <strain evidence="9 10">DLS-62</strain>
    </source>
</reference>
<evidence type="ECO:0000256" key="4">
    <source>
        <dbReference type="ARBA" id="ARBA00022692"/>
    </source>
</evidence>
<dbReference type="InterPro" id="IPR004937">
    <property type="entry name" value="Urea_transporter"/>
</dbReference>
<dbReference type="InterPro" id="IPR029020">
    <property type="entry name" value="Ammonium/urea_transptr"/>
</dbReference>
<feature type="transmembrane region" description="Helical" evidence="8">
    <location>
        <begin position="100"/>
        <end position="125"/>
    </location>
</feature>
<dbReference type="Pfam" id="PF03253">
    <property type="entry name" value="UT"/>
    <property type="match status" value="1"/>
</dbReference>
<evidence type="ECO:0000256" key="2">
    <source>
        <dbReference type="ARBA" id="ARBA00005914"/>
    </source>
</evidence>
<feature type="region of interest" description="Disordered" evidence="7">
    <location>
        <begin position="1"/>
        <end position="21"/>
    </location>
</feature>
<proteinExistence type="inferred from homology"/>
<feature type="transmembrane region" description="Helical" evidence="8">
    <location>
        <begin position="145"/>
        <end position="163"/>
    </location>
</feature>
<sequence>MAPPPPSADAPSADARGAGRAPASQRAREALLTIPRGVAQVDFQPSVWTGLLFLIALFVGGWQFGAFALLGVVTATATAHLLGVTWDRVSMGLEGFNGTLIGVAFVLYLGATWSTVAVVVGGAVAGSVLTAALNAVLTPYNLPTFTAPFCVVALVMAIGAPSYGRVWGDHANTAPPSAADPGTAMTWHDFWQGFFNGIGQVFFQDKWYVGLIFLIGLAVSSRVVAAAAAVSSLIGLLTGWWLGAQAADLGAGLYGYNAVLTGIALGGTFVALSPAGAVYAAIGAATAAGLTAGLTNLFNVVGGHTLTWPFVLVAWVFLAAVPIFSKIRRAA</sequence>
<keyword evidence="10" id="KW-1185">Reference proteome</keyword>
<evidence type="ECO:0000313" key="9">
    <source>
        <dbReference type="EMBL" id="MFA1541935.1"/>
    </source>
</evidence>
<dbReference type="Gene3D" id="1.10.3430.10">
    <property type="entry name" value="Ammonium transporter AmtB like domains"/>
    <property type="match status" value="1"/>
</dbReference>
<feature type="transmembrane region" description="Helical" evidence="8">
    <location>
        <begin position="279"/>
        <end position="300"/>
    </location>
</feature>
<protein>
    <submittedName>
        <fullName evidence="9">Urea transporter</fullName>
    </submittedName>
</protein>
<feature type="compositionally biased region" description="Low complexity" evidence="7">
    <location>
        <begin position="9"/>
        <end position="21"/>
    </location>
</feature>
<dbReference type="Proteomes" id="UP001569963">
    <property type="component" value="Unassembled WGS sequence"/>
</dbReference>
<comment type="caution">
    <text evidence="9">The sequence shown here is derived from an EMBL/GenBank/DDBJ whole genome shotgun (WGS) entry which is preliminary data.</text>
</comment>
<dbReference type="RefSeq" id="WP_371952090.1">
    <property type="nucleotide sequence ID" value="NZ_JAXCEI010000010.1"/>
</dbReference>
<evidence type="ECO:0000256" key="7">
    <source>
        <dbReference type="SAM" id="MobiDB-lite"/>
    </source>
</evidence>
<keyword evidence="4 8" id="KW-0812">Transmembrane</keyword>
<dbReference type="PANTHER" id="PTHR10464:SF4">
    <property type="entry name" value="UREA TRANSPORTER"/>
    <property type="match status" value="1"/>
</dbReference>
<evidence type="ECO:0000256" key="5">
    <source>
        <dbReference type="ARBA" id="ARBA00022989"/>
    </source>
</evidence>
<evidence type="ECO:0000256" key="6">
    <source>
        <dbReference type="ARBA" id="ARBA00023136"/>
    </source>
</evidence>
<keyword evidence="3" id="KW-1003">Cell membrane</keyword>
<comment type="similarity">
    <text evidence="2">Belongs to the urea transporter family.</text>
</comment>
<feature type="transmembrane region" description="Helical" evidence="8">
    <location>
        <begin position="253"/>
        <end position="272"/>
    </location>
</feature>
<accession>A0ABV4QGX8</accession>
<feature type="transmembrane region" description="Helical" evidence="8">
    <location>
        <begin position="51"/>
        <end position="79"/>
    </location>
</feature>
<dbReference type="PIRSF" id="PIRSF016502">
    <property type="entry name" value="Urea_transporter"/>
    <property type="match status" value="1"/>
</dbReference>
<feature type="transmembrane region" description="Helical" evidence="8">
    <location>
        <begin position="208"/>
        <end position="241"/>
    </location>
</feature>
<organism evidence="9 10">
    <name type="scientific">Actinomadura monticuli</name>
    <dbReference type="NCBI Taxonomy" id="3097367"/>
    <lineage>
        <taxon>Bacteria</taxon>
        <taxon>Bacillati</taxon>
        <taxon>Actinomycetota</taxon>
        <taxon>Actinomycetes</taxon>
        <taxon>Streptosporangiales</taxon>
        <taxon>Thermomonosporaceae</taxon>
        <taxon>Actinomadura</taxon>
    </lineage>
</organism>
<keyword evidence="5 8" id="KW-1133">Transmembrane helix</keyword>
<name>A0ABV4QGX8_9ACTN</name>
<feature type="transmembrane region" description="Helical" evidence="8">
    <location>
        <begin position="306"/>
        <end position="325"/>
    </location>
</feature>
<evidence type="ECO:0000256" key="1">
    <source>
        <dbReference type="ARBA" id="ARBA00004651"/>
    </source>
</evidence>